<protein>
    <recommendedName>
        <fullName evidence="12">L-dopachrome isomerase</fullName>
        <ecNumber evidence="9">5.3.2.1</ecNumber>
        <ecNumber evidence="8">5.3.3.12</ecNumber>
    </recommendedName>
    <alternativeName>
        <fullName evidence="10">L-dopachrome tautomerase</fullName>
    </alternativeName>
    <alternativeName>
        <fullName evidence="11">Phenylpyruvate tautomerase</fullName>
    </alternativeName>
</protein>
<dbReference type="Gene3D" id="3.30.429.10">
    <property type="entry name" value="Macrophage Migration Inhibitory Factor"/>
    <property type="match status" value="1"/>
</dbReference>
<comment type="catalytic activity">
    <reaction evidence="6">
        <text>3-phenylpyruvate = enol-phenylpyruvate</text>
        <dbReference type="Rhea" id="RHEA:17097"/>
        <dbReference type="ChEBI" id="CHEBI:16815"/>
        <dbReference type="ChEBI" id="CHEBI:18005"/>
        <dbReference type="EC" id="5.3.2.1"/>
    </reaction>
</comment>
<dbReference type="GO" id="GO:0005615">
    <property type="term" value="C:extracellular space"/>
    <property type="evidence" value="ECO:0007669"/>
    <property type="project" value="UniProtKB-KW"/>
</dbReference>
<evidence type="ECO:0000256" key="6">
    <source>
        <dbReference type="ARBA" id="ARBA00036735"/>
    </source>
</evidence>
<comment type="similarity">
    <text evidence="2">Belongs to the MIF family.</text>
</comment>
<dbReference type="InterPro" id="IPR014347">
    <property type="entry name" value="Tautomerase/MIF_sf"/>
</dbReference>
<dbReference type="Pfam" id="PF01187">
    <property type="entry name" value="MIF"/>
    <property type="match status" value="1"/>
</dbReference>
<evidence type="ECO:0000313" key="13">
    <source>
        <dbReference type="EMBL" id="OQV15816.1"/>
    </source>
</evidence>
<evidence type="ECO:0000256" key="1">
    <source>
        <dbReference type="ARBA" id="ARBA00004613"/>
    </source>
</evidence>
<dbReference type="GO" id="GO:0004167">
    <property type="term" value="F:dopachrome isomerase activity"/>
    <property type="evidence" value="ECO:0007669"/>
    <property type="project" value="UniProtKB-EC"/>
</dbReference>
<dbReference type="Proteomes" id="UP000192578">
    <property type="component" value="Unassembled WGS sequence"/>
</dbReference>
<dbReference type="PANTHER" id="PTHR11954:SF6">
    <property type="entry name" value="MACROPHAGE MIGRATION INHIBITORY FACTOR"/>
    <property type="match status" value="1"/>
</dbReference>
<dbReference type="GO" id="GO:0050178">
    <property type="term" value="F:phenylpyruvate tautomerase activity"/>
    <property type="evidence" value="ECO:0007669"/>
    <property type="project" value="UniProtKB-EC"/>
</dbReference>
<organism evidence="13 14">
    <name type="scientific">Hypsibius exemplaris</name>
    <name type="common">Freshwater tardigrade</name>
    <dbReference type="NCBI Taxonomy" id="2072580"/>
    <lineage>
        <taxon>Eukaryota</taxon>
        <taxon>Metazoa</taxon>
        <taxon>Ecdysozoa</taxon>
        <taxon>Tardigrada</taxon>
        <taxon>Eutardigrada</taxon>
        <taxon>Parachela</taxon>
        <taxon>Hypsibioidea</taxon>
        <taxon>Hypsibiidae</taxon>
        <taxon>Hypsibius</taxon>
    </lineage>
</organism>
<evidence type="ECO:0000256" key="7">
    <source>
        <dbReference type="ARBA" id="ARBA00036823"/>
    </source>
</evidence>
<comment type="caution">
    <text evidence="13">The sequence shown here is derived from an EMBL/GenBank/DDBJ whole genome shotgun (WGS) entry which is preliminary data.</text>
</comment>
<keyword evidence="5" id="KW-0413">Isomerase</keyword>
<keyword evidence="14" id="KW-1185">Reference proteome</keyword>
<dbReference type="EMBL" id="MTYJ01000082">
    <property type="protein sequence ID" value="OQV15816.1"/>
    <property type="molecule type" value="Genomic_DNA"/>
</dbReference>
<evidence type="ECO:0000313" key="14">
    <source>
        <dbReference type="Proteomes" id="UP000192578"/>
    </source>
</evidence>
<evidence type="ECO:0000256" key="9">
    <source>
        <dbReference type="ARBA" id="ARBA00039086"/>
    </source>
</evidence>
<dbReference type="PANTHER" id="PTHR11954">
    <property type="entry name" value="D-DOPACHROME DECARBOXYLASE"/>
    <property type="match status" value="1"/>
</dbReference>
<comment type="subcellular location">
    <subcellularLocation>
        <location evidence="1">Secreted</location>
    </subcellularLocation>
</comment>
<dbReference type="GO" id="GO:0005125">
    <property type="term" value="F:cytokine activity"/>
    <property type="evidence" value="ECO:0007669"/>
    <property type="project" value="UniProtKB-KW"/>
</dbReference>
<keyword evidence="4" id="KW-0964">Secreted</keyword>
<evidence type="ECO:0000256" key="10">
    <source>
        <dbReference type="ARBA" id="ARBA00041631"/>
    </source>
</evidence>
<name>A0A1W0WKU3_HYPEX</name>
<evidence type="ECO:0000256" key="2">
    <source>
        <dbReference type="ARBA" id="ARBA00005851"/>
    </source>
</evidence>
<comment type="catalytic activity">
    <reaction evidence="7">
        <text>L-dopachrome = 5,6-dihydroxyindole-2-carboxylate</text>
        <dbReference type="Rhea" id="RHEA:13041"/>
        <dbReference type="ChEBI" id="CHEBI:16875"/>
        <dbReference type="ChEBI" id="CHEBI:57509"/>
        <dbReference type="EC" id="5.3.3.12"/>
    </reaction>
</comment>
<dbReference type="EC" id="5.3.2.1" evidence="9"/>
<dbReference type="InterPro" id="IPR001398">
    <property type="entry name" value="Macrophage_inhib_fac"/>
</dbReference>
<accession>A0A1W0WKU3</accession>
<reference evidence="14" key="1">
    <citation type="submission" date="2017-01" db="EMBL/GenBank/DDBJ databases">
        <title>Comparative genomics of anhydrobiosis in the tardigrade Hypsibius dujardini.</title>
        <authorList>
            <person name="Yoshida Y."/>
            <person name="Koutsovoulos G."/>
            <person name="Laetsch D."/>
            <person name="Stevens L."/>
            <person name="Kumar S."/>
            <person name="Horikawa D."/>
            <person name="Ishino K."/>
            <person name="Komine S."/>
            <person name="Tomita M."/>
            <person name="Blaxter M."/>
            <person name="Arakawa K."/>
        </authorList>
    </citation>
    <scope>NUCLEOTIDE SEQUENCE [LARGE SCALE GENOMIC DNA]</scope>
    <source>
        <strain evidence="14">Z151</strain>
    </source>
</reference>
<dbReference type="AlphaFoldDB" id="A0A1W0WKU3"/>
<dbReference type="SUPFAM" id="SSF55331">
    <property type="entry name" value="Tautomerase/MIF"/>
    <property type="match status" value="1"/>
</dbReference>
<evidence type="ECO:0000256" key="4">
    <source>
        <dbReference type="ARBA" id="ARBA00022525"/>
    </source>
</evidence>
<sequence length="120" mass="13228">MPIFVLNTNLKKSAIPEGFCNDVSELLAKVLQKEKYYFCAHINSDQQLTYAGTDEPAAYGTLSSIGEAIIGGEHNVAITNALYPFLEAKLGIKNSRLCIVYHRLIGSEVAFEARTLSEMK</sequence>
<proteinExistence type="inferred from homology"/>
<evidence type="ECO:0000256" key="12">
    <source>
        <dbReference type="ARBA" id="ARBA00042730"/>
    </source>
</evidence>
<evidence type="ECO:0000256" key="8">
    <source>
        <dbReference type="ARBA" id="ARBA00038932"/>
    </source>
</evidence>
<evidence type="ECO:0000256" key="5">
    <source>
        <dbReference type="ARBA" id="ARBA00023235"/>
    </source>
</evidence>
<dbReference type="EC" id="5.3.3.12" evidence="8"/>
<gene>
    <name evidence="13" type="ORF">BV898_10068</name>
</gene>
<evidence type="ECO:0000256" key="3">
    <source>
        <dbReference type="ARBA" id="ARBA00022514"/>
    </source>
</evidence>
<evidence type="ECO:0000256" key="11">
    <source>
        <dbReference type="ARBA" id="ARBA00041912"/>
    </source>
</evidence>
<keyword evidence="3" id="KW-0202">Cytokine</keyword>
<dbReference type="OrthoDB" id="255819at2759"/>